<dbReference type="AlphaFoldDB" id="I7IZF9"/>
<gene>
    <name evidence="2" type="ORF">BN53_03085</name>
</gene>
<accession>I7IZF9</accession>
<dbReference type="Proteomes" id="UP000009311">
    <property type="component" value="Unassembled WGS sequence"/>
</dbReference>
<feature type="transmembrane region" description="Helical" evidence="1">
    <location>
        <begin position="21"/>
        <end position="51"/>
    </location>
</feature>
<keyword evidence="3" id="KW-1185">Reference proteome</keyword>
<name>I7IZF9_9LACO</name>
<protein>
    <submittedName>
        <fullName evidence="2">Uncharacterized protein</fullName>
    </submittedName>
</protein>
<reference evidence="2 3" key="1">
    <citation type="submission" date="2012-06" db="EMBL/GenBank/DDBJ databases">
        <title>Draft Genome Sequence of Lactobacillus pasteurii CRBIP 24.76T.</title>
        <authorList>
            <person name="Cousin S."/>
            <person name="Bouchier C."/>
            <person name="Loux V."/>
            <person name="Ma L."/>
            <person name="Creno S."/>
            <person name="Bizet C."/>
            <person name="Clermont D."/>
        </authorList>
    </citation>
    <scope>NUCLEOTIDE SEQUENCE [LARGE SCALE GENOMIC DNA]</scope>
    <source>
        <strain evidence="3">CRBIP 24.76T</strain>
    </source>
</reference>
<keyword evidence="1" id="KW-0472">Membrane</keyword>
<organism evidence="2 3">
    <name type="scientific">Lactobacillus pasteurii DSM 23907 = CRBIP 24.76</name>
    <dbReference type="NCBI Taxonomy" id="1423790"/>
    <lineage>
        <taxon>Bacteria</taxon>
        <taxon>Bacillati</taxon>
        <taxon>Bacillota</taxon>
        <taxon>Bacilli</taxon>
        <taxon>Lactobacillales</taxon>
        <taxon>Lactobacillaceae</taxon>
        <taxon>Lactobacillus</taxon>
    </lineage>
</organism>
<evidence type="ECO:0000313" key="3">
    <source>
        <dbReference type="Proteomes" id="UP000009311"/>
    </source>
</evidence>
<proteinExistence type="predicted"/>
<keyword evidence="1" id="KW-0812">Transmembrane</keyword>
<dbReference type="STRING" id="1423790.BN53_03085"/>
<dbReference type="EMBL" id="CAKD01000017">
    <property type="protein sequence ID" value="CCI85082.1"/>
    <property type="molecule type" value="Genomic_DNA"/>
</dbReference>
<evidence type="ECO:0000313" key="2">
    <source>
        <dbReference type="EMBL" id="CCI85082.1"/>
    </source>
</evidence>
<evidence type="ECO:0000256" key="1">
    <source>
        <dbReference type="SAM" id="Phobius"/>
    </source>
</evidence>
<keyword evidence="1" id="KW-1133">Transmembrane helix</keyword>
<sequence length="54" mass="6394">MNKNEIEKFTKKLERQLFFSNVFHVIVGTMVAIAWLSTFVLAVWACLHFVFKLF</sequence>
<comment type="caution">
    <text evidence="2">The sequence shown here is derived from an EMBL/GenBank/DDBJ whole genome shotgun (WGS) entry which is preliminary data.</text>
</comment>